<proteinExistence type="predicted"/>
<keyword evidence="1" id="KW-1185">Reference proteome</keyword>
<name>A0A0N5A876_9BILA</name>
<accession>A0A0N5A876</accession>
<evidence type="ECO:0000313" key="2">
    <source>
        <dbReference type="WBParaSite" id="SMUV_0000026101-mRNA-1"/>
    </source>
</evidence>
<dbReference type="WBParaSite" id="SMUV_0000026101-mRNA-1">
    <property type="protein sequence ID" value="SMUV_0000026101-mRNA-1"/>
    <property type="gene ID" value="SMUV_0000026101"/>
</dbReference>
<evidence type="ECO:0000313" key="1">
    <source>
        <dbReference type="Proteomes" id="UP000046393"/>
    </source>
</evidence>
<protein>
    <submittedName>
        <fullName evidence="2">T5orf172 domain-containing protein</fullName>
    </submittedName>
</protein>
<reference evidence="2" key="1">
    <citation type="submission" date="2017-02" db="UniProtKB">
        <authorList>
            <consortium name="WormBaseParasite"/>
        </authorList>
    </citation>
    <scope>IDENTIFICATION</scope>
</reference>
<dbReference type="Proteomes" id="UP000046393">
    <property type="component" value="Unplaced"/>
</dbReference>
<sequence>MCFAVEISMPFRFYRNLEQYLHRHFARQSRKSKEAHRECVRFEEKMETEEIQKVFVWPEMQPVLWI</sequence>
<dbReference type="AlphaFoldDB" id="A0A0N5A876"/>
<organism evidence="1 2">
    <name type="scientific">Syphacia muris</name>
    <dbReference type="NCBI Taxonomy" id="451379"/>
    <lineage>
        <taxon>Eukaryota</taxon>
        <taxon>Metazoa</taxon>
        <taxon>Ecdysozoa</taxon>
        <taxon>Nematoda</taxon>
        <taxon>Chromadorea</taxon>
        <taxon>Rhabditida</taxon>
        <taxon>Spirurina</taxon>
        <taxon>Oxyuridomorpha</taxon>
        <taxon>Oxyuroidea</taxon>
        <taxon>Oxyuridae</taxon>
        <taxon>Syphacia</taxon>
    </lineage>
</organism>